<dbReference type="Pfam" id="PF00514">
    <property type="entry name" value="Arm"/>
    <property type="match status" value="1"/>
</dbReference>
<keyword evidence="1" id="KW-0677">Repeat</keyword>
<organism evidence="2 3">
    <name type="scientific">Spodoptera frugiperda</name>
    <name type="common">Fall armyworm</name>
    <dbReference type="NCBI Taxonomy" id="7108"/>
    <lineage>
        <taxon>Eukaryota</taxon>
        <taxon>Metazoa</taxon>
        <taxon>Ecdysozoa</taxon>
        <taxon>Arthropoda</taxon>
        <taxon>Hexapoda</taxon>
        <taxon>Insecta</taxon>
        <taxon>Pterygota</taxon>
        <taxon>Neoptera</taxon>
        <taxon>Endopterygota</taxon>
        <taxon>Lepidoptera</taxon>
        <taxon>Glossata</taxon>
        <taxon>Ditrysia</taxon>
        <taxon>Noctuoidea</taxon>
        <taxon>Noctuidae</taxon>
        <taxon>Amphipyrinae</taxon>
        <taxon>Spodoptera</taxon>
    </lineage>
</organism>
<dbReference type="RefSeq" id="XP_035454963.2">
    <property type="nucleotide sequence ID" value="XM_035599070.2"/>
</dbReference>
<dbReference type="Proteomes" id="UP000829999">
    <property type="component" value="Chromosome 14"/>
</dbReference>
<dbReference type="InterPro" id="IPR016024">
    <property type="entry name" value="ARM-type_fold"/>
</dbReference>
<dbReference type="SMART" id="SM00185">
    <property type="entry name" value="ARM"/>
    <property type="match status" value="3"/>
</dbReference>
<name>A0A9R0DIA2_SPOFR</name>
<dbReference type="InterPro" id="IPR000225">
    <property type="entry name" value="Armadillo"/>
</dbReference>
<proteinExistence type="predicted"/>
<evidence type="ECO:0000256" key="1">
    <source>
        <dbReference type="ARBA" id="ARBA00022737"/>
    </source>
</evidence>
<dbReference type="Gene3D" id="1.25.10.10">
    <property type="entry name" value="Leucine-rich Repeat Variant"/>
    <property type="match status" value="2"/>
</dbReference>
<dbReference type="GeneID" id="118279382"/>
<dbReference type="AlphaFoldDB" id="A0A9R0DIA2"/>
<sequence>MVRVITQETYDEVVKENIDEFEMTPEEAIKEAVAQFEAQGVDLSNIIKDLALGSGDNHVVTENVEKLKELCSGNKYDHDAVLKELSVLKAECEKDIARRVRAGKEGAYKVLLDLLYSKYSKIFEEMSDRDAKFIITVLETMTALMEMQPDLLDSKGVDLIKNLLDNVENEDILVATLKWTTTCCVKHEMNRQKLFAKNIAENLKLLLKVTGNYKLLSETLQVIRKLTLDDDVRVEFGKAHDHAKELGAQMLEPLTNLLKENTKPPLVSELMLTIASLLVRHELCKMVADCGVDVLFTVLADNYDNVTVVQQADKLITALAGHDDVKRDLVKSGIVPVVVSILSRHSSNANATALTLKCVAALCLREPTHGRQFIDSGAPDVIIECMKVHPDNASVQKNACWAIRNMVARCRDQNVKFHELGVEAILNAAYDKFASDFGFDIKSALRDLECDVKLDEQWTGQGVQLEH</sequence>
<evidence type="ECO:0000313" key="3">
    <source>
        <dbReference type="RefSeq" id="XP_035454963.2"/>
    </source>
</evidence>
<evidence type="ECO:0000313" key="2">
    <source>
        <dbReference type="Proteomes" id="UP000829999"/>
    </source>
</evidence>
<accession>A0A9R0DIA2</accession>
<dbReference type="InterPro" id="IPR011989">
    <property type="entry name" value="ARM-like"/>
</dbReference>
<dbReference type="OrthoDB" id="449062at2759"/>
<protein>
    <submittedName>
        <fullName evidence="3">Armadillo repeat-containing protein 6 homolog isoform X1</fullName>
    </submittedName>
</protein>
<dbReference type="GO" id="GO:0002244">
    <property type="term" value="P:hematopoietic progenitor cell differentiation"/>
    <property type="evidence" value="ECO:0007669"/>
    <property type="project" value="TreeGrafter"/>
</dbReference>
<reference evidence="3" key="1">
    <citation type="submission" date="2025-08" db="UniProtKB">
        <authorList>
            <consortium name="RefSeq"/>
        </authorList>
    </citation>
    <scope>IDENTIFICATION</scope>
    <source>
        <tissue evidence="3">Whole larval tissue</tissue>
    </source>
</reference>
<gene>
    <name evidence="3" type="primary">LOC118279382</name>
</gene>
<dbReference type="PANTHER" id="PTHR22895:SF0">
    <property type="entry name" value="ARMADILLO REPEAT-CONTAINING PROTEIN 6"/>
    <property type="match status" value="1"/>
</dbReference>
<dbReference type="SUPFAM" id="SSF48371">
    <property type="entry name" value="ARM repeat"/>
    <property type="match status" value="1"/>
</dbReference>
<dbReference type="PANTHER" id="PTHR22895">
    <property type="entry name" value="ARMADILLO REPEAT-CONTAINING PROTEIN 6"/>
    <property type="match status" value="1"/>
</dbReference>
<keyword evidence="2" id="KW-1185">Reference proteome</keyword>